<keyword evidence="1" id="KW-0732">Signal</keyword>
<feature type="signal peptide" evidence="1">
    <location>
        <begin position="1"/>
        <end position="18"/>
    </location>
</feature>
<keyword evidence="3" id="KW-1185">Reference proteome</keyword>
<dbReference type="Proteomes" id="UP000692954">
    <property type="component" value="Unassembled WGS sequence"/>
</dbReference>
<organism evidence="2 3">
    <name type="scientific">Paramecium sonneborni</name>
    <dbReference type="NCBI Taxonomy" id="65129"/>
    <lineage>
        <taxon>Eukaryota</taxon>
        <taxon>Sar</taxon>
        <taxon>Alveolata</taxon>
        <taxon>Ciliophora</taxon>
        <taxon>Intramacronucleata</taxon>
        <taxon>Oligohymenophorea</taxon>
        <taxon>Peniculida</taxon>
        <taxon>Parameciidae</taxon>
        <taxon>Paramecium</taxon>
    </lineage>
</organism>
<feature type="chain" id="PRO_5035788734" evidence="1">
    <location>
        <begin position="19"/>
        <end position="102"/>
    </location>
</feature>
<sequence length="102" mass="12102">MVTIRFQIFLLLFLQISAEKTLDPCENYLCILELLQIKSKKALAIDPQKCILKLWVNFQLKSNAYLKFHSLGKKFRKNQISMEQQGLIQIQYWVLTQIKIKK</sequence>
<evidence type="ECO:0000256" key="1">
    <source>
        <dbReference type="SAM" id="SignalP"/>
    </source>
</evidence>
<dbReference type="AlphaFoldDB" id="A0A8S1RSM6"/>
<protein>
    <submittedName>
        <fullName evidence="2">Uncharacterized protein</fullName>
    </submittedName>
</protein>
<proteinExistence type="predicted"/>
<evidence type="ECO:0000313" key="3">
    <source>
        <dbReference type="Proteomes" id="UP000692954"/>
    </source>
</evidence>
<dbReference type="EMBL" id="CAJJDN010000220">
    <property type="protein sequence ID" value="CAD8129374.1"/>
    <property type="molecule type" value="Genomic_DNA"/>
</dbReference>
<reference evidence="2" key="1">
    <citation type="submission" date="2021-01" db="EMBL/GenBank/DDBJ databases">
        <authorList>
            <consortium name="Genoscope - CEA"/>
            <person name="William W."/>
        </authorList>
    </citation>
    <scope>NUCLEOTIDE SEQUENCE</scope>
</reference>
<gene>
    <name evidence="2" type="ORF">PSON_ATCC_30995.1.T2200001</name>
</gene>
<name>A0A8S1RSM6_9CILI</name>
<comment type="caution">
    <text evidence="2">The sequence shown here is derived from an EMBL/GenBank/DDBJ whole genome shotgun (WGS) entry which is preliminary data.</text>
</comment>
<evidence type="ECO:0000313" key="2">
    <source>
        <dbReference type="EMBL" id="CAD8129374.1"/>
    </source>
</evidence>
<accession>A0A8S1RSM6</accession>